<feature type="domain" description="SsuA/THI5-like" evidence="4">
    <location>
        <begin position="17"/>
        <end position="238"/>
    </location>
</feature>
<evidence type="ECO:0000259" key="4">
    <source>
        <dbReference type="Pfam" id="PF09084"/>
    </source>
</evidence>
<comment type="similarity">
    <text evidence="2">Belongs to the bacterial solute-binding protein SsuA/TauA family.</text>
</comment>
<dbReference type="PANTHER" id="PTHR30024">
    <property type="entry name" value="ALIPHATIC SULFONATES-BINDING PROTEIN-RELATED"/>
    <property type="match status" value="1"/>
</dbReference>
<dbReference type="SUPFAM" id="SSF53850">
    <property type="entry name" value="Periplasmic binding protein-like II"/>
    <property type="match status" value="1"/>
</dbReference>
<keyword evidence="3" id="KW-0732">Signal</keyword>
<evidence type="ECO:0000313" key="5">
    <source>
        <dbReference type="EMBL" id="QFZ84709.1"/>
    </source>
</evidence>
<dbReference type="GO" id="GO:0042597">
    <property type="term" value="C:periplasmic space"/>
    <property type="evidence" value="ECO:0007669"/>
    <property type="project" value="UniProtKB-SubCell"/>
</dbReference>
<reference evidence="5 6" key="1">
    <citation type="submission" date="2019-10" db="EMBL/GenBank/DDBJ databases">
        <title>Complete genome sequence of Variovorax paradoxus 5C-2.</title>
        <authorList>
            <person name="Gogoleva N.E."/>
            <person name="Balkin A.S."/>
        </authorList>
    </citation>
    <scope>NUCLEOTIDE SEQUENCE [LARGE SCALE GENOMIC DNA]</scope>
    <source>
        <strain evidence="5 6">5C-2</strain>
    </source>
</reference>
<evidence type="ECO:0000256" key="1">
    <source>
        <dbReference type="ARBA" id="ARBA00004418"/>
    </source>
</evidence>
<protein>
    <submittedName>
        <fullName evidence="5">ABC transporter substrate-binding protein</fullName>
    </submittedName>
</protein>
<dbReference type="Pfam" id="PF09084">
    <property type="entry name" value="NMT1"/>
    <property type="match status" value="1"/>
</dbReference>
<evidence type="ECO:0000313" key="6">
    <source>
        <dbReference type="Proteomes" id="UP000326780"/>
    </source>
</evidence>
<gene>
    <name evidence="5" type="ORF">GFK26_19015</name>
</gene>
<sequence>MTLKIAVPDLISNSYFPVEAAVELGFFKAAGLDVSLELIFPVDKAYAALKEGRVDFVGGSAHSALAAFPQWKGVKLLAAQAQGMYWFLVMRSDLVHQKGDLSVVKGRKIGAAPWVEMGLRQLLTAGGIDIEADGVQIAPVPGVQAGNVNFGVTAAKALEDGKIDGFWANGMGTEVAVRNGVGTVVLDVRRGDGPAGCFDYTFASIAASDKFIEKSPDLVAAAVSALVSTQKALIENPGIAAKVGEKLFPPTEASLIATLIERDLPYYDASISTRAVDGMNAFARSLGILHEHPVYSDVVAEQFKPLWNA</sequence>
<dbReference type="Proteomes" id="UP000326780">
    <property type="component" value="Chromosome"/>
</dbReference>
<organism evidence="5 6">
    <name type="scientific">Variovorax paradoxus</name>
    <dbReference type="NCBI Taxonomy" id="34073"/>
    <lineage>
        <taxon>Bacteria</taxon>
        <taxon>Pseudomonadati</taxon>
        <taxon>Pseudomonadota</taxon>
        <taxon>Betaproteobacteria</taxon>
        <taxon>Burkholderiales</taxon>
        <taxon>Comamonadaceae</taxon>
        <taxon>Variovorax</taxon>
    </lineage>
</organism>
<evidence type="ECO:0000256" key="2">
    <source>
        <dbReference type="ARBA" id="ARBA00010742"/>
    </source>
</evidence>
<proteinExistence type="inferred from homology"/>
<evidence type="ECO:0000256" key="3">
    <source>
        <dbReference type="ARBA" id="ARBA00022729"/>
    </source>
</evidence>
<dbReference type="RefSeq" id="WP_153283331.1">
    <property type="nucleotide sequence ID" value="NZ_CP045644.1"/>
</dbReference>
<dbReference type="InterPro" id="IPR015168">
    <property type="entry name" value="SsuA/THI5"/>
</dbReference>
<dbReference type="EMBL" id="CP045644">
    <property type="protein sequence ID" value="QFZ84709.1"/>
    <property type="molecule type" value="Genomic_DNA"/>
</dbReference>
<dbReference type="PANTHER" id="PTHR30024:SF47">
    <property type="entry name" value="TAURINE-BINDING PERIPLASMIC PROTEIN"/>
    <property type="match status" value="1"/>
</dbReference>
<comment type="subcellular location">
    <subcellularLocation>
        <location evidence="1">Periplasm</location>
    </subcellularLocation>
</comment>
<name>A0A5Q0M5E1_VARPD</name>
<dbReference type="Gene3D" id="3.40.190.10">
    <property type="entry name" value="Periplasmic binding protein-like II"/>
    <property type="match status" value="2"/>
</dbReference>
<accession>A0A5Q0M5E1</accession>
<dbReference type="AlphaFoldDB" id="A0A5Q0M5E1"/>